<dbReference type="InterPro" id="IPR037624">
    <property type="entry name" value="Nup133-like"/>
</dbReference>
<evidence type="ECO:0000313" key="7">
    <source>
        <dbReference type="Proteomes" id="UP000236544"/>
    </source>
</evidence>
<organism evidence="6 7">
    <name type="scientific">Lachancea quebecensis</name>
    <dbReference type="NCBI Taxonomy" id="1654605"/>
    <lineage>
        <taxon>Eukaryota</taxon>
        <taxon>Fungi</taxon>
        <taxon>Dikarya</taxon>
        <taxon>Ascomycota</taxon>
        <taxon>Saccharomycotina</taxon>
        <taxon>Saccharomycetes</taxon>
        <taxon>Saccharomycetales</taxon>
        <taxon>Saccharomycetaceae</taxon>
        <taxon>Lachancea</taxon>
    </lineage>
</organism>
<keyword evidence="7" id="KW-1185">Reference proteome</keyword>
<dbReference type="GO" id="GO:0017056">
    <property type="term" value="F:structural constituent of nuclear pore"/>
    <property type="evidence" value="ECO:0007669"/>
    <property type="project" value="InterPro"/>
</dbReference>
<dbReference type="GO" id="GO:0006606">
    <property type="term" value="P:protein import into nucleus"/>
    <property type="evidence" value="ECO:0007669"/>
    <property type="project" value="TreeGrafter"/>
</dbReference>
<gene>
    <name evidence="6" type="ORF">LAQU0_S20e00496g</name>
</gene>
<protein>
    <submittedName>
        <fullName evidence="6">LAQU0S20e00496g1_1</fullName>
    </submittedName>
</protein>
<name>A0A0N7MMD7_9SACH</name>
<dbReference type="PANTHER" id="PTHR13405:SF11">
    <property type="entry name" value="NUCLEAR PORE COMPLEX PROTEIN NUP133"/>
    <property type="match status" value="1"/>
</dbReference>
<dbReference type="InterPro" id="IPR015943">
    <property type="entry name" value="WD40/YVTN_repeat-like_dom_sf"/>
</dbReference>
<dbReference type="Gene3D" id="1.20.58.1380">
    <property type="match status" value="1"/>
</dbReference>
<dbReference type="Pfam" id="PF08801">
    <property type="entry name" value="Nucleoporin_N"/>
    <property type="match status" value="1"/>
</dbReference>
<sequence length="1132" mass="129068">MSNKPLFQLRKELDSSNEAASDTEVTQSFVEQFQVSNNIEPSVSDKFTNEVVLTENEKYTVSRLPSSLQFLPESLNLDGLVDAHSGNALVNDNDNLYIWPYSSTQAQPPVSRIPLHEEHISQSSVPKVVFTWPAAMDDESAAKSSGVCIVNRKSGLVQFYEDVDTINHLSSLLSKSKCHELDLRLKDKETVEDVVNCEPAGILVSTSKGRVLFVTIRDFSGKPQLQLKAQLVKSHFGFFFSPNKFKKVVSIKSGHIPGKGERLAFVLTSGGDFQVWNLSAVSNCHRKISINLYDQILESLQDLYPFAHNSLLLLDSHPLDSEGSAHMILSSITNYEGAFYYILTTIKIDETTNSFAIFSTYRLNTYVSAFSEDSRPRLVVPLSNDQDSSDSSEPSVTSVYTIFSNALILTQVSAKLDQTYSLRRKWEDIICFRSDVNIIGYGNNANSVYLISRGMGVLTITASKSSNANGFHDVRFIRSHIQQAVYFSGLPSSPIDFNLSPDISLQREEIEEDLLASSNEILLSRSIYIPPKLHSLERHVSMRVGLYRRLLAFTKSNFLNKISPSVKIELIESFEVLNASSQLLSYIEKSQEIKELWLRVLENNSISEEDFLKNALDKFPEVLSQFLQQIYQTISSTTHNNLWPQCIEMIISCLYRGALEDGEEYYRFGMFGMDKNELHSQLPWYVQHYIPEAVNNLLYGLVNYSKMSQNLEQNADQILSLIKTLYYMCNQTSLWLQQDKKRADLKDCVFISNLFEDNRLKWNEVLCNIDRSSDSLRICEFYEDLPSLAQTLNSLPKETSESLYTHYFQKFGYDFAAQLFTNYITHGRLQELYEKFGCQNSYLKKFFDENTQFAEVGWMEKILNEQYSDAAIVLTKISTDQNQKAGSLDADQTKLSIAKLCVLATETSYDFENLTTIQSGLDIIDGQKDLAAMLEAGIKLHERFEDCSAVQKLYKRLSENIFASNRLTLAEVVEMYTILNTKDCFFRALKLLSLEKVNMTFEKTKFLEVMIWRRCILFDDWRNLDETSSALFHTLKKSFDDQLYTCTHFMLPSLEALLDKTTVTPEYFEAEYDDHKYDVSGLFEFVVGEQRQIMELGDELGSQIKSVIAASNDSSPHKCVINYETNQIEGLN</sequence>
<evidence type="ECO:0000259" key="5">
    <source>
        <dbReference type="Pfam" id="PF08801"/>
    </source>
</evidence>
<dbReference type="AlphaFoldDB" id="A0A0N7MMD7"/>
<dbReference type="InterPro" id="IPR014908">
    <property type="entry name" value="Nucleoporin_Nup133/Nup155_N"/>
</dbReference>
<dbReference type="OrthoDB" id="103454at2759"/>
<keyword evidence="4" id="KW-0539">Nucleus</keyword>
<evidence type="ECO:0000313" key="6">
    <source>
        <dbReference type="EMBL" id="CUS24815.1"/>
    </source>
</evidence>
<dbReference type="GO" id="GO:0000972">
    <property type="term" value="P:transcription-dependent tethering of RNA polymerase II gene DNA at nuclear periphery"/>
    <property type="evidence" value="ECO:0007669"/>
    <property type="project" value="TreeGrafter"/>
</dbReference>
<dbReference type="GO" id="GO:0031080">
    <property type="term" value="C:nuclear pore outer ring"/>
    <property type="evidence" value="ECO:0007669"/>
    <property type="project" value="TreeGrafter"/>
</dbReference>
<evidence type="ECO:0000256" key="2">
    <source>
        <dbReference type="ARBA" id="ARBA00005569"/>
    </source>
</evidence>
<evidence type="ECO:0000256" key="4">
    <source>
        <dbReference type="ARBA" id="ARBA00023242"/>
    </source>
</evidence>
<comment type="subcellular location">
    <subcellularLocation>
        <location evidence="1">Nucleus</location>
    </subcellularLocation>
</comment>
<dbReference type="EMBL" id="LN890575">
    <property type="protein sequence ID" value="CUS24815.1"/>
    <property type="molecule type" value="Genomic_DNA"/>
</dbReference>
<evidence type="ECO:0000256" key="3">
    <source>
        <dbReference type="ARBA" id="ARBA00022448"/>
    </source>
</evidence>
<proteinExistence type="inferred from homology"/>
<dbReference type="GO" id="GO:0016973">
    <property type="term" value="P:poly(A)+ mRNA export from nucleus"/>
    <property type="evidence" value="ECO:0007669"/>
    <property type="project" value="TreeGrafter"/>
</dbReference>
<keyword evidence="3" id="KW-0813">Transport</keyword>
<dbReference type="SUPFAM" id="SSF117289">
    <property type="entry name" value="Nucleoporin domain"/>
    <property type="match status" value="1"/>
</dbReference>
<evidence type="ECO:0000256" key="1">
    <source>
        <dbReference type="ARBA" id="ARBA00004123"/>
    </source>
</evidence>
<reference evidence="7" key="1">
    <citation type="submission" date="2015-10" db="EMBL/GenBank/DDBJ databases">
        <authorList>
            <person name="Devillers H."/>
        </authorList>
    </citation>
    <scope>NUCLEOTIDE SEQUENCE [LARGE SCALE GENOMIC DNA]</scope>
</reference>
<comment type="similarity">
    <text evidence="2">Belongs to the nucleoporin Nup133 family.</text>
</comment>
<feature type="domain" description="Nucleoporin Nup133/Nup155-like N-terminal" evidence="5">
    <location>
        <begin position="54"/>
        <end position="458"/>
    </location>
</feature>
<accession>A0A0N7MMD7</accession>
<dbReference type="Gene3D" id="2.130.10.10">
    <property type="entry name" value="YVTN repeat-like/Quinoprotein amine dehydrogenase"/>
    <property type="match status" value="1"/>
</dbReference>
<dbReference type="Proteomes" id="UP000236544">
    <property type="component" value="Unassembled WGS sequence"/>
</dbReference>
<dbReference type="PANTHER" id="PTHR13405">
    <property type="entry name" value="NUCLEAR PORE COMPLEX PROTEIN NUP133"/>
    <property type="match status" value="1"/>
</dbReference>